<dbReference type="STRING" id="29920.A0A329R943"/>
<protein>
    <submittedName>
        <fullName evidence="1">Uncharacterized protein</fullName>
    </submittedName>
</protein>
<reference evidence="1 2" key="1">
    <citation type="submission" date="2018-01" db="EMBL/GenBank/DDBJ databases">
        <title>Draft genome of the strawberry crown rot pathogen Phytophthora cactorum.</title>
        <authorList>
            <person name="Armitage A.D."/>
            <person name="Lysoe E."/>
            <person name="Nellist C.F."/>
            <person name="Harrison R.J."/>
            <person name="Brurberg M.B."/>
        </authorList>
    </citation>
    <scope>NUCLEOTIDE SEQUENCE [LARGE SCALE GENOMIC DNA]</scope>
    <source>
        <strain evidence="1 2">10300</strain>
    </source>
</reference>
<dbReference type="InterPro" id="IPR036070">
    <property type="entry name" value="Nop_dom_sf"/>
</dbReference>
<dbReference type="VEuPathDB" id="FungiDB:PC110_g23069"/>
<proteinExistence type="predicted"/>
<evidence type="ECO:0000313" key="2">
    <source>
        <dbReference type="Proteomes" id="UP000251314"/>
    </source>
</evidence>
<dbReference type="Gene3D" id="1.10.287.4070">
    <property type="match status" value="1"/>
</dbReference>
<dbReference type="AlphaFoldDB" id="A0A329R943"/>
<gene>
    <name evidence="1" type="ORF">PC110_g23069</name>
</gene>
<name>A0A329R943_9STRA</name>
<evidence type="ECO:0000313" key="1">
    <source>
        <dbReference type="EMBL" id="RAW20489.1"/>
    </source>
</evidence>
<organism evidence="1 2">
    <name type="scientific">Phytophthora cactorum</name>
    <dbReference type="NCBI Taxonomy" id="29920"/>
    <lineage>
        <taxon>Eukaryota</taxon>
        <taxon>Sar</taxon>
        <taxon>Stramenopiles</taxon>
        <taxon>Oomycota</taxon>
        <taxon>Peronosporomycetes</taxon>
        <taxon>Peronosporales</taxon>
        <taxon>Peronosporaceae</taxon>
        <taxon>Phytophthora</taxon>
    </lineage>
</organism>
<dbReference type="EMBL" id="MJFZ01002798">
    <property type="protein sequence ID" value="RAW20489.1"/>
    <property type="molecule type" value="Genomic_DNA"/>
</dbReference>
<feature type="non-terminal residue" evidence="1">
    <location>
        <position position="1"/>
    </location>
</feature>
<accession>A0A329R943</accession>
<sequence>LEEGSPAYDPVVTYNDLMVQIDNEIVAVYRFVADICTAKFPELHSLTRVVKTIASLTVGSLWRICPHCCPARRFFGHLLHTNRQEWSSSTIMTTTCVPRRQR</sequence>
<dbReference type="OrthoDB" id="4771285at2759"/>
<comment type="caution">
    <text evidence="1">The sequence shown here is derived from an EMBL/GenBank/DDBJ whole genome shotgun (WGS) entry which is preliminary data.</text>
</comment>
<dbReference type="SUPFAM" id="SSF89124">
    <property type="entry name" value="Nop domain"/>
    <property type="match status" value="1"/>
</dbReference>
<keyword evidence="2" id="KW-1185">Reference proteome</keyword>
<dbReference type="Proteomes" id="UP000251314">
    <property type="component" value="Unassembled WGS sequence"/>
</dbReference>